<dbReference type="GO" id="GO:0006351">
    <property type="term" value="P:DNA-templated transcription"/>
    <property type="evidence" value="ECO:0007669"/>
    <property type="project" value="InterPro"/>
</dbReference>
<dbReference type="Gene3D" id="4.10.240.10">
    <property type="entry name" value="Zn(2)-C6 fungal-type DNA-binding domain"/>
    <property type="match status" value="1"/>
</dbReference>
<evidence type="ECO:0000256" key="4">
    <source>
        <dbReference type="ARBA" id="ARBA00022771"/>
    </source>
</evidence>
<dbReference type="InterPro" id="IPR007219">
    <property type="entry name" value="XnlR_reg_dom"/>
</dbReference>
<comment type="caution">
    <text evidence="14">The sequence shown here is derived from an EMBL/GenBank/DDBJ whole genome shotgun (WGS) entry which is preliminary data.</text>
</comment>
<feature type="compositionally biased region" description="Basic and acidic residues" evidence="11">
    <location>
        <begin position="126"/>
        <end position="135"/>
    </location>
</feature>
<gene>
    <name evidence="14" type="ORF">N7537_009667</name>
</gene>
<dbReference type="Pfam" id="PF00172">
    <property type="entry name" value="Zn_clus"/>
    <property type="match status" value="1"/>
</dbReference>
<dbReference type="InterPro" id="IPR036236">
    <property type="entry name" value="Znf_C2H2_sf"/>
</dbReference>
<keyword evidence="5" id="KW-0862">Zinc</keyword>
<dbReference type="EMBL" id="JAQJAE010000005">
    <property type="protein sequence ID" value="KAJ5592763.1"/>
    <property type="molecule type" value="Genomic_DNA"/>
</dbReference>
<dbReference type="SMART" id="SM00355">
    <property type="entry name" value="ZnF_C2H2"/>
    <property type="match status" value="2"/>
</dbReference>
<dbReference type="CDD" id="cd00067">
    <property type="entry name" value="GAL4"/>
    <property type="match status" value="1"/>
</dbReference>
<keyword evidence="4 10" id="KW-0863">Zinc-finger</keyword>
<name>A0AAD6DT98_9EURO</name>
<evidence type="ECO:0000313" key="14">
    <source>
        <dbReference type="EMBL" id="KAJ5592763.1"/>
    </source>
</evidence>
<evidence type="ECO:0000256" key="1">
    <source>
        <dbReference type="ARBA" id="ARBA00004123"/>
    </source>
</evidence>
<evidence type="ECO:0000256" key="5">
    <source>
        <dbReference type="ARBA" id="ARBA00022833"/>
    </source>
</evidence>
<evidence type="ECO:0000256" key="9">
    <source>
        <dbReference type="ARBA" id="ARBA00023242"/>
    </source>
</evidence>
<dbReference type="Pfam" id="PF04082">
    <property type="entry name" value="Fungal_trans"/>
    <property type="match status" value="1"/>
</dbReference>
<evidence type="ECO:0000259" key="12">
    <source>
        <dbReference type="PROSITE" id="PS50048"/>
    </source>
</evidence>
<sequence>MSTEYPLAGSPETSGSPKYECSLCPKRYKRREHLFRHIGSHTSQRPYQCNSCDGAFQRGDVLKRHMRTCDGGASRASTRRRACDRCVRQKKACSSHQPCHNCTKKGAQCWYSTDTGSLSRLSQHSSTKDTPKDQDLNTQFTDPPPPPSTSTSNTMMPWGLSIEDLQNFGTSPTDTFFDPVFMQYTSPTWPEFSALPSDGPATFETPVSSDSRKSLHFLDKFTSNTGLVSSFDCGTHEQREQVAASLDQQILSELQQRIMSMPALGMAIPSPLILENNSDTNSTSELPLDWFNDPLSLKTHEILLLVEEVVMIKPRNSSVTLDWSSALRDACLQFFSPSNLRRFLGFYWAIWHPNVNFVHRPTFDMLAAKPTVLAAMALIGACVSPYMPDNEDARTWFNCVEEMVFIDDDFNSDLTYQSSGNMAIQRRKIQAVQAAYIVCLYQNWEGEDASKSRIRRYRFATLVSTARDIGITAARHLNYSELGRHEFEWKEYAAREELIRLFTWIFLLDSAFVIFNNLPPRMVIKETRMHMATPEACFQATTADQCHHQLQLFLPARSLYWTTSFRASFESLCKDDLSVNIRHLLATLGPLNIFALTSAIHSQIFQFRSVVGSFQLRAPIQNALSNWRDIWQLFSSTFPQGITPHVTIEDPHIQPEELWKRMGFFRYAPEYWLLAHLMTDRLAVLGTSKPENGLEPLDEGPLDPILNRYDQTSMRQINDLIMGFQTFQI</sequence>
<dbReference type="AlphaFoldDB" id="A0AAD6DT98"/>
<reference evidence="14" key="2">
    <citation type="submission" date="2023-01" db="EMBL/GenBank/DDBJ databases">
        <authorList>
            <person name="Petersen C."/>
        </authorList>
    </citation>
    <scope>NUCLEOTIDE SEQUENCE</scope>
    <source>
        <strain evidence="14">IBT 12815</strain>
    </source>
</reference>
<dbReference type="GO" id="GO:0000785">
    <property type="term" value="C:chromatin"/>
    <property type="evidence" value="ECO:0007669"/>
    <property type="project" value="TreeGrafter"/>
</dbReference>
<dbReference type="GO" id="GO:0000981">
    <property type="term" value="F:DNA-binding transcription factor activity, RNA polymerase II-specific"/>
    <property type="evidence" value="ECO:0007669"/>
    <property type="project" value="InterPro"/>
</dbReference>
<dbReference type="FunFam" id="3.30.160.60:FF:000446">
    <property type="entry name" value="Zinc finger protein"/>
    <property type="match status" value="1"/>
</dbReference>
<keyword evidence="9" id="KW-0539">Nucleus</keyword>
<keyword evidence="2" id="KW-0479">Metal-binding</keyword>
<dbReference type="PROSITE" id="PS00028">
    <property type="entry name" value="ZINC_FINGER_C2H2_1"/>
    <property type="match status" value="1"/>
</dbReference>
<dbReference type="GO" id="GO:0008270">
    <property type="term" value="F:zinc ion binding"/>
    <property type="evidence" value="ECO:0007669"/>
    <property type="project" value="UniProtKB-KW"/>
</dbReference>
<dbReference type="GeneID" id="81590963"/>
<dbReference type="Proteomes" id="UP001213799">
    <property type="component" value="Unassembled WGS sequence"/>
</dbReference>
<evidence type="ECO:0000256" key="2">
    <source>
        <dbReference type="ARBA" id="ARBA00022723"/>
    </source>
</evidence>
<dbReference type="CDD" id="cd12148">
    <property type="entry name" value="fungal_TF_MHR"/>
    <property type="match status" value="1"/>
</dbReference>
<feature type="domain" description="C2H2-type" evidence="13">
    <location>
        <begin position="19"/>
        <end position="46"/>
    </location>
</feature>
<dbReference type="SUPFAM" id="SSF57701">
    <property type="entry name" value="Zn2/Cys6 DNA-binding domain"/>
    <property type="match status" value="1"/>
</dbReference>
<evidence type="ECO:0000256" key="11">
    <source>
        <dbReference type="SAM" id="MobiDB-lite"/>
    </source>
</evidence>
<keyword evidence="7" id="KW-0238">DNA-binding</keyword>
<dbReference type="GO" id="GO:0005634">
    <property type="term" value="C:nucleus"/>
    <property type="evidence" value="ECO:0007669"/>
    <property type="project" value="UniProtKB-SubCell"/>
</dbReference>
<dbReference type="PANTHER" id="PTHR40626:SF3">
    <property type="entry name" value="TRANSCRIPTION FACTOR WITH C2H2 AND ZN(2)-CYS(6) DNA BINDING DOMAIN (EUROFUNG)-RELATED"/>
    <property type="match status" value="1"/>
</dbReference>
<dbReference type="InterPro" id="IPR013087">
    <property type="entry name" value="Znf_C2H2_type"/>
</dbReference>
<accession>A0AAD6DT98</accession>
<evidence type="ECO:0000313" key="15">
    <source>
        <dbReference type="Proteomes" id="UP001213799"/>
    </source>
</evidence>
<dbReference type="Gene3D" id="3.30.160.60">
    <property type="entry name" value="Classic Zinc Finger"/>
    <property type="match status" value="2"/>
</dbReference>
<keyword evidence="15" id="KW-1185">Reference proteome</keyword>
<reference evidence="14" key="1">
    <citation type="journal article" date="2023" name="IMA Fungus">
        <title>Comparative genomic study of the Penicillium genus elucidates a diverse pangenome and 15 lateral gene transfer events.</title>
        <authorList>
            <person name="Petersen C."/>
            <person name="Sorensen T."/>
            <person name="Nielsen M.R."/>
            <person name="Sondergaard T.E."/>
            <person name="Sorensen J.L."/>
            <person name="Fitzpatrick D.A."/>
            <person name="Frisvad J.C."/>
            <person name="Nielsen K.L."/>
        </authorList>
    </citation>
    <scope>NUCLEOTIDE SEQUENCE</scope>
    <source>
        <strain evidence="14">IBT 12815</strain>
    </source>
</reference>
<dbReference type="InterPro" id="IPR001138">
    <property type="entry name" value="Zn2Cys6_DnaBD"/>
</dbReference>
<keyword evidence="3" id="KW-0677">Repeat</keyword>
<feature type="domain" description="C2H2-type" evidence="13">
    <location>
        <begin position="47"/>
        <end position="74"/>
    </location>
</feature>
<dbReference type="RefSeq" id="XP_056749389.1">
    <property type="nucleotide sequence ID" value="XM_056900721.1"/>
</dbReference>
<dbReference type="InterPro" id="IPR036864">
    <property type="entry name" value="Zn2-C6_fun-type_DNA-bd_sf"/>
</dbReference>
<protein>
    <submittedName>
        <fullName evidence="14">Uncharacterized protein</fullName>
    </submittedName>
</protein>
<keyword evidence="8" id="KW-0804">Transcription</keyword>
<dbReference type="InterPro" id="IPR051059">
    <property type="entry name" value="VerF-like"/>
</dbReference>
<evidence type="ECO:0000256" key="10">
    <source>
        <dbReference type="PROSITE-ProRule" id="PRU00042"/>
    </source>
</evidence>
<dbReference type="PROSITE" id="PS50048">
    <property type="entry name" value="ZN2_CY6_FUNGAL_2"/>
    <property type="match status" value="1"/>
</dbReference>
<comment type="subcellular location">
    <subcellularLocation>
        <location evidence="1">Nucleus</location>
    </subcellularLocation>
</comment>
<evidence type="ECO:0000256" key="7">
    <source>
        <dbReference type="ARBA" id="ARBA00023125"/>
    </source>
</evidence>
<evidence type="ECO:0000256" key="3">
    <source>
        <dbReference type="ARBA" id="ARBA00022737"/>
    </source>
</evidence>
<dbReference type="PANTHER" id="PTHR40626">
    <property type="entry name" value="MIP31509P"/>
    <property type="match status" value="1"/>
</dbReference>
<evidence type="ECO:0000259" key="13">
    <source>
        <dbReference type="PROSITE" id="PS50157"/>
    </source>
</evidence>
<proteinExistence type="predicted"/>
<feature type="domain" description="Zn(2)-C6 fungal-type" evidence="12">
    <location>
        <begin position="82"/>
        <end position="111"/>
    </location>
</feature>
<evidence type="ECO:0000256" key="8">
    <source>
        <dbReference type="ARBA" id="ARBA00023163"/>
    </source>
</evidence>
<keyword evidence="6" id="KW-0805">Transcription regulation</keyword>
<organism evidence="14 15">
    <name type="scientific">Penicillium hordei</name>
    <dbReference type="NCBI Taxonomy" id="40994"/>
    <lineage>
        <taxon>Eukaryota</taxon>
        <taxon>Fungi</taxon>
        <taxon>Dikarya</taxon>
        <taxon>Ascomycota</taxon>
        <taxon>Pezizomycotina</taxon>
        <taxon>Eurotiomycetes</taxon>
        <taxon>Eurotiomycetidae</taxon>
        <taxon>Eurotiales</taxon>
        <taxon>Aspergillaceae</taxon>
        <taxon>Penicillium</taxon>
    </lineage>
</organism>
<feature type="region of interest" description="Disordered" evidence="11">
    <location>
        <begin position="120"/>
        <end position="155"/>
    </location>
</feature>
<dbReference type="SUPFAM" id="SSF57667">
    <property type="entry name" value="beta-beta-alpha zinc fingers"/>
    <property type="match status" value="1"/>
</dbReference>
<dbReference type="PROSITE" id="PS50157">
    <property type="entry name" value="ZINC_FINGER_C2H2_2"/>
    <property type="match status" value="2"/>
</dbReference>
<dbReference type="GO" id="GO:0000978">
    <property type="term" value="F:RNA polymerase II cis-regulatory region sequence-specific DNA binding"/>
    <property type="evidence" value="ECO:0007669"/>
    <property type="project" value="InterPro"/>
</dbReference>
<evidence type="ECO:0000256" key="6">
    <source>
        <dbReference type="ARBA" id="ARBA00023015"/>
    </source>
</evidence>